<accession>A0A9N9WZM3</accession>
<dbReference type="GO" id="GO:0043015">
    <property type="term" value="F:gamma-tubulin binding"/>
    <property type="evidence" value="ECO:0007669"/>
    <property type="project" value="InterPro"/>
</dbReference>
<dbReference type="GO" id="GO:0051225">
    <property type="term" value="P:spindle assembly"/>
    <property type="evidence" value="ECO:0007669"/>
    <property type="project" value="TreeGrafter"/>
</dbReference>
<dbReference type="GO" id="GO:0051011">
    <property type="term" value="F:microtubule minus-end binding"/>
    <property type="evidence" value="ECO:0007669"/>
    <property type="project" value="TreeGrafter"/>
</dbReference>
<dbReference type="GO" id="GO:0007020">
    <property type="term" value="P:microtubule nucleation"/>
    <property type="evidence" value="ECO:0007669"/>
    <property type="project" value="InterPro"/>
</dbReference>
<reference evidence="6" key="2">
    <citation type="submission" date="2022-10" db="EMBL/GenBank/DDBJ databases">
        <authorList>
            <consortium name="ENA_rothamsted_submissions"/>
            <consortium name="culmorum"/>
            <person name="King R."/>
        </authorList>
    </citation>
    <scope>NUCLEOTIDE SEQUENCE</scope>
</reference>
<dbReference type="GO" id="GO:0000930">
    <property type="term" value="C:gamma-tubulin complex"/>
    <property type="evidence" value="ECO:0007669"/>
    <property type="project" value="TreeGrafter"/>
</dbReference>
<dbReference type="InterPro" id="IPR007259">
    <property type="entry name" value="GCP"/>
</dbReference>
<keyword evidence="1 4" id="KW-0963">Cytoplasm</keyword>
<proteinExistence type="inferred from homology"/>
<protein>
    <recommendedName>
        <fullName evidence="4">Gamma-tubulin complex component</fullName>
    </recommendedName>
</protein>
<dbReference type="OrthoDB" id="2192946at2759"/>
<dbReference type="GO" id="GO:0031122">
    <property type="term" value="P:cytoplasmic microtubule organization"/>
    <property type="evidence" value="ECO:0007669"/>
    <property type="project" value="TreeGrafter"/>
</dbReference>
<dbReference type="GO" id="GO:0005874">
    <property type="term" value="C:microtubule"/>
    <property type="evidence" value="ECO:0007669"/>
    <property type="project" value="UniProtKB-KW"/>
</dbReference>
<evidence type="ECO:0000256" key="1">
    <source>
        <dbReference type="ARBA" id="ARBA00022490"/>
    </source>
</evidence>
<comment type="subcellular location">
    <subcellularLocation>
        <location evidence="4">Cytoplasm</location>
        <location evidence="4">Cytoskeleton</location>
        <location evidence="4">Microtubule organizing center</location>
    </subcellularLocation>
</comment>
<dbReference type="AlphaFoldDB" id="A0A9N9WZM3"/>
<dbReference type="Pfam" id="PF17681">
    <property type="entry name" value="GCP_N_terminal"/>
    <property type="match status" value="1"/>
</dbReference>
<dbReference type="InterPro" id="IPR041470">
    <property type="entry name" value="GCP_N"/>
</dbReference>
<dbReference type="PANTHER" id="PTHR19302:SF13">
    <property type="entry name" value="GAMMA-TUBULIN COMPLEX COMPONENT 2"/>
    <property type="match status" value="1"/>
</dbReference>
<keyword evidence="3 4" id="KW-0206">Cytoskeleton</keyword>
<keyword evidence="7" id="KW-1185">Reference proteome</keyword>
<sequence length="259" mass="29483">MSEFELHDIVTALLSTLGGKVTPNKLVEYLQERQSRNTAGCSIIIQKHLTRLSQDISDPDTFLAKYNDLKDKNVDSLNSYVELLDLISQDHSLKDFILRSTKPTSCSKAELTKDDLPQRRPSMSWDFSVHNICQPIPTVPEISQENVLIEDLLNVLIGLPGNYIEPDELKDVYGPRTFSINENVPLSLRELVRQILPLANHYSIIQRFVEEKMRFEFGQLESEFKSGNLTLQKLWFFVQRNMQSLGIAANIASSISKVS</sequence>
<dbReference type="GO" id="GO:0051321">
    <property type="term" value="P:meiotic cell cycle"/>
    <property type="evidence" value="ECO:0007669"/>
    <property type="project" value="TreeGrafter"/>
</dbReference>
<feature type="domain" description="Gamma tubulin complex component protein N-terminal" evidence="5">
    <location>
        <begin position="149"/>
        <end position="226"/>
    </location>
</feature>
<evidence type="ECO:0000256" key="2">
    <source>
        <dbReference type="ARBA" id="ARBA00022701"/>
    </source>
</evidence>
<reference evidence="6" key="1">
    <citation type="submission" date="2022-01" db="EMBL/GenBank/DDBJ databases">
        <authorList>
            <person name="King R."/>
        </authorList>
    </citation>
    <scope>NUCLEOTIDE SEQUENCE</scope>
</reference>
<dbReference type="Proteomes" id="UP001153737">
    <property type="component" value="Chromosome 16"/>
</dbReference>
<evidence type="ECO:0000259" key="5">
    <source>
        <dbReference type="Pfam" id="PF17681"/>
    </source>
</evidence>
<organism evidence="6 7">
    <name type="scientific">Phaedon cochleariae</name>
    <name type="common">Mustard beetle</name>
    <dbReference type="NCBI Taxonomy" id="80249"/>
    <lineage>
        <taxon>Eukaryota</taxon>
        <taxon>Metazoa</taxon>
        <taxon>Ecdysozoa</taxon>
        <taxon>Arthropoda</taxon>
        <taxon>Hexapoda</taxon>
        <taxon>Insecta</taxon>
        <taxon>Pterygota</taxon>
        <taxon>Neoptera</taxon>
        <taxon>Endopterygota</taxon>
        <taxon>Coleoptera</taxon>
        <taxon>Polyphaga</taxon>
        <taxon>Cucujiformia</taxon>
        <taxon>Chrysomeloidea</taxon>
        <taxon>Chrysomelidae</taxon>
        <taxon>Chrysomelinae</taxon>
        <taxon>Chrysomelini</taxon>
        <taxon>Phaedon</taxon>
    </lineage>
</organism>
<comment type="similarity">
    <text evidence="4">Belongs to the TUBGCP family.</text>
</comment>
<evidence type="ECO:0000313" key="7">
    <source>
        <dbReference type="Proteomes" id="UP001153737"/>
    </source>
</evidence>
<keyword evidence="2 4" id="KW-0493">Microtubule</keyword>
<dbReference type="EMBL" id="OU896722">
    <property type="protein sequence ID" value="CAG9817683.1"/>
    <property type="molecule type" value="Genomic_DNA"/>
</dbReference>
<name>A0A9N9WZM3_PHACE</name>
<evidence type="ECO:0000256" key="4">
    <source>
        <dbReference type="RuleBase" id="RU363050"/>
    </source>
</evidence>
<evidence type="ECO:0000256" key="3">
    <source>
        <dbReference type="ARBA" id="ARBA00023212"/>
    </source>
</evidence>
<evidence type="ECO:0000313" key="6">
    <source>
        <dbReference type="EMBL" id="CAG9817683.1"/>
    </source>
</evidence>
<dbReference type="GO" id="GO:0000278">
    <property type="term" value="P:mitotic cell cycle"/>
    <property type="evidence" value="ECO:0007669"/>
    <property type="project" value="TreeGrafter"/>
</dbReference>
<gene>
    <name evidence="6" type="ORF">PHAECO_LOCUS5325</name>
</gene>
<dbReference type="GO" id="GO:0000922">
    <property type="term" value="C:spindle pole"/>
    <property type="evidence" value="ECO:0007669"/>
    <property type="project" value="InterPro"/>
</dbReference>
<dbReference type="PANTHER" id="PTHR19302">
    <property type="entry name" value="GAMMA TUBULIN COMPLEX PROTEIN"/>
    <property type="match status" value="1"/>
</dbReference>